<evidence type="ECO:0000256" key="8">
    <source>
        <dbReference type="PROSITE-ProRule" id="PRU01360"/>
    </source>
</evidence>
<feature type="compositionally biased region" description="Polar residues" evidence="10">
    <location>
        <begin position="37"/>
        <end position="47"/>
    </location>
</feature>
<keyword evidence="3 8" id="KW-1134">Transmembrane beta strand</keyword>
<dbReference type="SUPFAM" id="SSF56935">
    <property type="entry name" value="Porins"/>
    <property type="match status" value="1"/>
</dbReference>
<evidence type="ECO:0000256" key="10">
    <source>
        <dbReference type="SAM" id="MobiDB-lite"/>
    </source>
</evidence>
<dbReference type="PANTHER" id="PTHR40980:SF3">
    <property type="entry name" value="TONB-DEPENDENT RECEPTOR-LIKE BETA-BARREL DOMAIN-CONTAINING PROTEIN"/>
    <property type="match status" value="1"/>
</dbReference>
<keyword evidence="4 8" id="KW-0812">Transmembrane</keyword>
<feature type="domain" description="TonB-dependent receptor-like beta-barrel" evidence="11">
    <location>
        <begin position="418"/>
        <end position="898"/>
    </location>
</feature>
<keyword evidence="13" id="KW-0675">Receptor</keyword>
<gene>
    <name evidence="13" type="ORF">ELE36_02935</name>
</gene>
<dbReference type="AlphaFoldDB" id="A0A411HFY6"/>
<feature type="region of interest" description="Disordered" evidence="10">
    <location>
        <begin position="21"/>
        <end position="51"/>
    </location>
</feature>
<dbReference type="NCBIfam" id="TIGR01782">
    <property type="entry name" value="TonB-Xanth-Caul"/>
    <property type="match status" value="1"/>
</dbReference>
<dbReference type="Pfam" id="PF07715">
    <property type="entry name" value="Plug"/>
    <property type="match status" value="1"/>
</dbReference>
<dbReference type="PROSITE" id="PS52016">
    <property type="entry name" value="TONB_DEPENDENT_REC_3"/>
    <property type="match status" value="1"/>
</dbReference>
<comment type="subcellular location">
    <subcellularLocation>
        <location evidence="1 8">Cell outer membrane</location>
        <topology evidence="1 8">Multi-pass membrane protein</topology>
    </subcellularLocation>
</comment>
<dbReference type="InterPro" id="IPR037066">
    <property type="entry name" value="Plug_dom_sf"/>
</dbReference>
<keyword evidence="7 8" id="KW-0998">Cell outer membrane</keyword>
<dbReference type="KEGG" id="xbc:ELE36_02935"/>
<dbReference type="InterPro" id="IPR000531">
    <property type="entry name" value="Beta-barrel_TonB"/>
</dbReference>
<name>A0A411HFY6_9GAMM</name>
<evidence type="ECO:0000256" key="4">
    <source>
        <dbReference type="ARBA" id="ARBA00022692"/>
    </source>
</evidence>
<reference evidence="13 14" key="1">
    <citation type="submission" date="2019-01" db="EMBL/GenBank/DDBJ databases">
        <title>Pseudolysobacter antarctica gen. nov., sp. nov., isolated from Fildes Peninsula, Antarctica.</title>
        <authorList>
            <person name="Wei Z."/>
            <person name="Peng F."/>
        </authorList>
    </citation>
    <scope>NUCLEOTIDE SEQUENCE [LARGE SCALE GENOMIC DNA]</scope>
    <source>
        <strain evidence="13 14">AQ6-296</strain>
    </source>
</reference>
<dbReference type="CDD" id="cd01347">
    <property type="entry name" value="ligand_gated_channel"/>
    <property type="match status" value="1"/>
</dbReference>
<keyword evidence="6 8" id="KW-0472">Membrane</keyword>
<evidence type="ECO:0000313" key="13">
    <source>
        <dbReference type="EMBL" id="QBB69413.1"/>
    </source>
</evidence>
<dbReference type="Pfam" id="PF00593">
    <property type="entry name" value="TonB_dep_Rec_b-barrel"/>
    <property type="match status" value="1"/>
</dbReference>
<keyword evidence="5 9" id="KW-0798">TonB box</keyword>
<evidence type="ECO:0000256" key="2">
    <source>
        <dbReference type="ARBA" id="ARBA00022448"/>
    </source>
</evidence>
<evidence type="ECO:0000259" key="11">
    <source>
        <dbReference type="Pfam" id="PF00593"/>
    </source>
</evidence>
<dbReference type="InterPro" id="IPR036942">
    <property type="entry name" value="Beta-barrel_TonB_sf"/>
</dbReference>
<dbReference type="Gene3D" id="2.170.130.10">
    <property type="entry name" value="TonB-dependent receptor, plug domain"/>
    <property type="match status" value="1"/>
</dbReference>
<protein>
    <submittedName>
        <fullName evidence="13">TonB-dependent receptor</fullName>
    </submittedName>
</protein>
<dbReference type="Proteomes" id="UP000291562">
    <property type="component" value="Chromosome"/>
</dbReference>
<keyword evidence="2 8" id="KW-0813">Transport</keyword>
<comment type="similarity">
    <text evidence="8 9">Belongs to the TonB-dependent receptor family.</text>
</comment>
<evidence type="ECO:0000256" key="9">
    <source>
        <dbReference type="RuleBase" id="RU003357"/>
    </source>
</evidence>
<evidence type="ECO:0000256" key="1">
    <source>
        <dbReference type="ARBA" id="ARBA00004571"/>
    </source>
</evidence>
<evidence type="ECO:0000256" key="7">
    <source>
        <dbReference type="ARBA" id="ARBA00023237"/>
    </source>
</evidence>
<sequence length="932" mass="100785">MLVLYGSANGASAQTAIAQPDGEDNTAATTAAADPQSAGSPGANSSATKDKTTQLSDVVVTYRGSLEKAIDLKRDSVGMVDAIMAEDIGKFPDLNLAESLQRIPGISISRVAGEGRQISVDGLGPNFTQVRINGMDSLATTGADDNNGGNNRTRAFDFNVFSADLFNKIEVHKSASADIAEGALGATVDLHTPHPFDFNKFVFSSSVQGGENIQADKVNSRATALIGDVFDDGKMGLLFSAAYTHRNVTEAGSGSVRWDNGPSSGGFAAASPFKDALLPTTFIPRLPRYNVYTHDQDRVGLTGSYQWQITDSTLLTVDGLYADFKEKRREYDLEAVSFSRSGTGKPQTIVKDGVVAPNGNLVYGVFDNVDMRVEGRYDQLETQFGQTTLNLDQKFGDNFKLDLMIGHSRSDYTNPYQTTVTLDHANANNFSYDYRNNPNLPAINYGFDVGNPANWSFANGQSELRLRPNTTSNLELAKQIDLTWDITEHLHLKGGLNDKDYKFQTSEMRRASEVSVPNLPTGTSLADLTQLMDFGGKLGAPGGTPNGWVVPNIDAFAKLFNIYGNQGTFSLSPASNGANGNNRSVKETDRGGYVQASFDTTVFGMPLRGDAGVRRVDTDQFSTGFAIINGGLVQTSVSRSYSDTLPSMNLALSLADDWLLRFGAAKVLTRPDLGNLSPGVNVSVSGGSRVVSGGNPYLDPYRAKTYDLGLEWYFATGSYLSGALFRKDIDSFEQVSHTTQPFSASGLPVSLIAGTAALPTDDFDFTIPVNTPGGKLNGIELGYQQSFTFLPGFWKDFGTIINYTHVTSKIQYVTSTGANSLLTDLTGLSKNAYNGTLFYDNGTYSARVSVAHRDGYLTTVPGRNNNDVEGTKGTTNVDFMTSWKYNQNLEFSFEGINLTNTPNNLYVSSTGERSVVYTRTGREYYVGVRLRF</sequence>
<evidence type="ECO:0000259" key="12">
    <source>
        <dbReference type="Pfam" id="PF07715"/>
    </source>
</evidence>
<evidence type="ECO:0000313" key="14">
    <source>
        <dbReference type="Proteomes" id="UP000291562"/>
    </source>
</evidence>
<evidence type="ECO:0000256" key="6">
    <source>
        <dbReference type="ARBA" id="ARBA00023136"/>
    </source>
</evidence>
<proteinExistence type="inferred from homology"/>
<dbReference type="GO" id="GO:0009279">
    <property type="term" value="C:cell outer membrane"/>
    <property type="evidence" value="ECO:0007669"/>
    <property type="project" value="UniProtKB-SubCell"/>
</dbReference>
<dbReference type="EMBL" id="CP035704">
    <property type="protein sequence ID" value="QBB69413.1"/>
    <property type="molecule type" value="Genomic_DNA"/>
</dbReference>
<evidence type="ECO:0000256" key="5">
    <source>
        <dbReference type="ARBA" id="ARBA00023077"/>
    </source>
</evidence>
<accession>A0A411HFY6</accession>
<dbReference type="InterPro" id="IPR012910">
    <property type="entry name" value="Plug_dom"/>
</dbReference>
<dbReference type="PANTHER" id="PTHR40980">
    <property type="entry name" value="PLUG DOMAIN-CONTAINING PROTEIN"/>
    <property type="match status" value="1"/>
</dbReference>
<dbReference type="Gene3D" id="2.40.170.20">
    <property type="entry name" value="TonB-dependent receptor, beta-barrel domain"/>
    <property type="match status" value="1"/>
</dbReference>
<organism evidence="13 14">
    <name type="scientific">Pseudolysobacter antarcticus</name>
    <dbReference type="NCBI Taxonomy" id="2511995"/>
    <lineage>
        <taxon>Bacteria</taxon>
        <taxon>Pseudomonadati</taxon>
        <taxon>Pseudomonadota</taxon>
        <taxon>Gammaproteobacteria</taxon>
        <taxon>Lysobacterales</taxon>
        <taxon>Rhodanobacteraceae</taxon>
        <taxon>Pseudolysobacter</taxon>
    </lineage>
</organism>
<dbReference type="InterPro" id="IPR010104">
    <property type="entry name" value="TonB_rcpt_bac"/>
</dbReference>
<keyword evidence="14" id="KW-1185">Reference proteome</keyword>
<dbReference type="InterPro" id="IPR039426">
    <property type="entry name" value="TonB-dep_rcpt-like"/>
</dbReference>
<feature type="domain" description="TonB-dependent receptor plug" evidence="12">
    <location>
        <begin position="73"/>
        <end position="186"/>
    </location>
</feature>
<dbReference type="OrthoDB" id="8727862at2"/>
<evidence type="ECO:0000256" key="3">
    <source>
        <dbReference type="ARBA" id="ARBA00022452"/>
    </source>
</evidence>
<dbReference type="RefSeq" id="WP_129831670.1">
    <property type="nucleotide sequence ID" value="NZ_CP035704.1"/>
</dbReference>